<dbReference type="CDD" id="cd00093">
    <property type="entry name" value="HTH_XRE"/>
    <property type="match status" value="1"/>
</dbReference>
<keyword evidence="1" id="KW-0238">DNA-binding</keyword>
<sequence>MGLNDEVGRRLRELRTARGLSLSELARRSGVGKGTLSELESGTRNPTLETLYALTTALNRPLSAVLSDDPPPRAEPHEGAVSGSAVTAVLIERHEDDDAVTDIFRITIAAGATQESAAHVAGTTESLMILSGTAVVGVLGAPSSVGPGMSVRWPSDTPHLYSAPHGDVHGILFVRYPAAAL</sequence>
<dbReference type="InterPro" id="IPR001387">
    <property type="entry name" value="Cro/C1-type_HTH"/>
</dbReference>
<dbReference type="Pfam" id="PF01381">
    <property type="entry name" value="HTH_3"/>
    <property type="match status" value="1"/>
</dbReference>
<protein>
    <submittedName>
        <fullName evidence="3">Helix-turn-helix domain-containing protein</fullName>
    </submittedName>
</protein>
<dbReference type="EMBL" id="JBEPCU010000192">
    <property type="protein sequence ID" value="MER6978076.1"/>
    <property type="molecule type" value="Genomic_DNA"/>
</dbReference>
<dbReference type="PANTHER" id="PTHR46797">
    <property type="entry name" value="HTH-TYPE TRANSCRIPTIONAL REGULATOR"/>
    <property type="match status" value="1"/>
</dbReference>
<dbReference type="InterPro" id="IPR050807">
    <property type="entry name" value="TransReg_Diox_bact_type"/>
</dbReference>
<gene>
    <name evidence="3" type="ORF">ABT317_13940</name>
</gene>
<evidence type="ECO:0000259" key="2">
    <source>
        <dbReference type="PROSITE" id="PS50943"/>
    </source>
</evidence>
<dbReference type="PANTHER" id="PTHR46797:SF1">
    <property type="entry name" value="METHYLPHOSPHONATE SYNTHASE"/>
    <property type="match status" value="1"/>
</dbReference>
<evidence type="ECO:0000313" key="3">
    <source>
        <dbReference type="EMBL" id="MER6978076.1"/>
    </source>
</evidence>
<dbReference type="InterPro" id="IPR010982">
    <property type="entry name" value="Lambda_DNA-bd_dom_sf"/>
</dbReference>
<dbReference type="RefSeq" id="WP_086731544.1">
    <property type="nucleotide sequence ID" value="NZ_MUBM01000699.1"/>
</dbReference>
<reference evidence="3 4" key="1">
    <citation type="submission" date="2024-06" db="EMBL/GenBank/DDBJ databases">
        <title>The Natural Products Discovery Center: Release of the First 8490 Sequenced Strains for Exploring Actinobacteria Biosynthetic Diversity.</title>
        <authorList>
            <person name="Kalkreuter E."/>
            <person name="Kautsar S.A."/>
            <person name="Yang D."/>
            <person name="Bader C.D."/>
            <person name="Teijaro C.N."/>
            <person name="Fluegel L."/>
            <person name="Davis C.M."/>
            <person name="Simpson J.R."/>
            <person name="Lauterbach L."/>
            <person name="Steele A.D."/>
            <person name="Gui C."/>
            <person name="Meng S."/>
            <person name="Li G."/>
            <person name="Viehrig K."/>
            <person name="Ye F."/>
            <person name="Su P."/>
            <person name="Kiefer A.F."/>
            <person name="Nichols A."/>
            <person name="Cepeda A.J."/>
            <person name="Yan W."/>
            <person name="Fan B."/>
            <person name="Jiang Y."/>
            <person name="Adhikari A."/>
            <person name="Zheng C.-J."/>
            <person name="Schuster L."/>
            <person name="Cowan T.M."/>
            <person name="Smanski M.J."/>
            <person name="Chevrette M.G."/>
            <person name="De Carvalho L.P.S."/>
            <person name="Shen B."/>
        </authorList>
    </citation>
    <scope>NUCLEOTIDE SEQUENCE [LARGE SCALE GENOMIC DNA]</scope>
    <source>
        <strain evidence="3 4">NPDC000634</strain>
    </source>
</reference>
<dbReference type="Gene3D" id="1.10.260.40">
    <property type="entry name" value="lambda repressor-like DNA-binding domains"/>
    <property type="match status" value="1"/>
</dbReference>
<dbReference type="Gene3D" id="2.60.120.10">
    <property type="entry name" value="Jelly Rolls"/>
    <property type="match status" value="1"/>
</dbReference>
<dbReference type="SUPFAM" id="SSF51182">
    <property type="entry name" value="RmlC-like cupins"/>
    <property type="match status" value="1"/>
</dbReference>
<dbReference type="Proteomes" id="UP001458415">
    <property type="component" value="Unassembled WGS sequence"/>
</dbReference>
<accession>A0ABV1W2R9</accession>
<dbReference type="SUPFAM" id="SSF47413">
    <property type="entry name" value="lambda repressor-like DNA-binding domains"/>
    <property type="match status" value="1"/>
</dbReference>
<evidence type="ECO:0000256" key="1">
    <source>
        <dbReference type="ARBA" id="ARBA00023125"/>
    </source>
</evidence>
<organism evidence="3 4">
    <name type="scientific">Streptomyces carpinensis</name>
    <dbReference type="NCBI Taxonomy" id="66369"/>
    <lineage>
        <taxon>Bacteria</taxon>
        <taxon>Bacillati</taxon>
        <taxon>Actinomycetota</taxon>
        <taxon>Actinomycetes</taxon>
        <taxon>Kitasatosporales</taxon>
        <taxon>Streptomycetaceae</taxon>
        <taxon>Streptomyces</taxon>
    </lineage>
</organism>
<feature type="domain" description="HTH cro/C1-type" evidence="2">
    <location>
        <begin position="11"/>
        <end position="65"/>
    </location>
</feature>
<name>A0ABV1W2R9_9ACTN</name>
<evidence type="ECO:0000313" key="4">
    <source>
        <dbReference type="Proteomes" id="UP001458415"/>
    </source>
</evidence>
<keyword evidence="4" id="KW-1185">Reference proteome</keyword>
<dbReference type="InterPro" id="IPR011051">
    <property type="entry name" value="RmlC_Cupin_sf"/>
</dbReference>
<dbReference type="PROSITE" id="PS50943">
    <property type="entry name" value="HTH_CROC1"/>
    <property type="match status" value="1"/>
</dbReference>
<comment type="caution">
    <text evidence="3">The sequence shown here is derived from an EMBL/GenBank/DDBJ whole genome shotgun (WGS) entry which is preliminary data.</text>
</comment>
<dbReference type="SMART" id="SM00530">
    <property type="entry name" value="HTH_XRE"/>
    <property type="match status" value="1"/>
</dbReference>
<proteinExistence type="predicted"/>
<dbReference type="InterPro" id="IPR014710">
    <property type="entry name" value="RmlC-like_jellyroll"/>
</dbReference>